<dbReference type="AlphaFoldDB" id="A0AAD6DAE1"/>
<organism evidence="1 2">
    <name type="scientific">Penicillium hetheringtonii</name>
    <dbReference type="NCBI Taxonomy" id="911720"/>
    <lineage>
        <taxon>Eukaryota</taxon>
        <taxon>Fungi</taxon>
        <taxon>Dikarya</taxon>
        <taxon>Ascomycota</taxon>
        <taxon>Pezizomycotina</taxon>
        <taxon>Eurotiomycetes</taxon>
        <taxon>Eurotiomycetidae</taxon>
        <taxon>Eurotiales</taxon>
        <taxon>Aspergillaceae</taxon>
        <taxon>Penicillium</taxon>
    </lineage>
</organism>
<reference evidence="1 2" key="1">
    <citation type="journal article" date="2023" name="IMA Fungus">
        <title>Comparative genomic study of the Penicillium genus elucidates a diverse pangenome and 15 lateral gene transfer events.</title>
        <authorList>
            <person name="Petersen C."/>
            <person name="Sorensen T."/>
            <person name="Nielsen M.R."/>
            <person name="Sondergaard T.E."/>
            <person name="Sorensen J.L."/>
            <person name="Fitzpatrick D.A."/>
            <person name="Frisvad J.C."/>
            <person name="Nielsen K.L."/>
        </authorList>
    </citation>
    <scope>NUCLEOTIDE SEQUENCE [LARGE SCALE GENOMIC DNA]</scope>
    <source>
        <strain evidence="1 2">IBT 29057</strain>
    </source>
</reference>
<evidence type="ECO:0000313" key="2">
    <source>
        <dbReference type="Proteomes" id="UP001216150"/>
    </source>
</evidence>
<name>A0AAD6DAE1_9EURO</name>
<sequence>MNPIPLPPDANVIRLKIKSMIPELSQQNSGNYAKVLKTEKNGNKTYGGDLLGEQISLISGQLPIPDPENWGWRLLYFAVPTTVGNTRKKGFLIPLSEKVLREGTLHEGFYTETTTDPEVGSDTAAIFFVPK</sequence>
<accession>A0AAD6DAE1</accession>
<proteinExistence type="predicted"/>
<protein>
    <submittedName>
        <fullName evidence="1">Uncharacterized protein</fullName>
    </submittedName>
</protein>
<dbReference type="Proteomes" id="UP001216150">
    <property type="component" value="Unassembled WGS sequence"/>
</dbReference>
<gene>
    <name evidence="1" type="ORF">N7450_011527</name>
</gene>
<evidence type="ECO:0000313" key="1">
    <source>
        <dbReference type="EMBL" id="KAJ5569041.1"/>
    </source>
</evidence>
<comment type="caution">
    <text evidence="1">The sequence shown here is derived from an EMBL/GenBank/DDBJ whole genome shotgun (WGS) entry which is preliminary data.</text>
</comment>
<dbReference type="EMBL" id="JAQJAC010000010">
    <property type="protein sequence ID" value="KAJ5569041.1"/>
    <property type="molecule type" value="Genomic_DNA"/>
</dbReference>
<keyword evidence="2" id="KW-1185">Reference proteome</keyword>